<feature type="region of interest" description="Disordered" evidence="1">
    <location>
        <begin position="1"/>
        <end position="32"/>
    </location>
</feature>
<organism evidence="2 3">
    <name type="scientific">Linum trigynum</name>
    <dbReference type="NCBI Taxonomy" id="586398"/>
    <lineage>
        <taxon>Eukaryota</taxon>
        <taxon>Viridiplantae</taxon>
        <taxon>Streptophyta</taxon>
        <taxon>Embryophyta</taxon>
        <taxon>Tracheophyta</taxon>
        <taxon>Spermatophyta</taxon>
        <taxon>Magnoliopsida</taxon>
        <taxon>eudicotyledons</taxon>
        <taxon>Gunneridae</taxon>
        <taxon>Pentapetalae</taxon>
        <taxon>rosids</taxon>
        <taxon>fabids</taxon>
        <taxon>Malpighiales</taxon>
        <taxon>Linaceae</taxon>
        <taxon>Linum</taxon>
    </lineage>
</organism>
<evidence type="ECO:0000313" key="2">
    <source>
        <dbReference type="EMBL" id="CAL1410551.1"/>
    </source>
</evidence>
<name>A0AAV2GJ92_9ROSI</name>
<evidence type="ECO:0000313" key="3">
    <source>
        <dbReference type="Proteomes" id="UP001497516"/>
    </source>
</evidence>
<reference evidence="2 3" key="1">
    <citation type="submission" date="2024-04" db="EMBL/GenBank/DDBJ databases">
        <authorList>
            <person name="Fracassetti M."/>
        </authorList>
    </citation>
    <scope>NUCLEOTIDE SEQUENCE [LARGE SCALE GENOMIC DNA]</scope>
</reference>
<feature type="compositionally biased region" description="Low complexity" evidence="1">
    <location>
        <begin position="13"/>
        <end position="32"/>
    </location>
</feature>
<dbReference type="Proteomes" id="UP001497516">
    <property type="component" value="Chromosome 9"/>
</dbReference>
<feature type="region of interest" description="Disordered" evidence="1">
    <location>
        <begin position="152"/>
        <end position="171"/>
    </location>
</feature>
<gene>
    <name evidence="2" type="ORF">LTRI10_LOCUS49961</name>
</gene>
<feature type="compositionally biased region" description="Basic and acidic residues" evidence="1">
    <location>
        <begin position="152"/>
        <end position="164"/>
    </location>
</feature>
<dbReference type="EMBL" id="OZ034822">
    <property type="protein sequence ID" value="CAL1410551.1"/>
    <property type="molecule type" value="Genomic_DNA"/>
</dbReference>
<keyword evidence="3" id="KW-1185">Reference proteome</keyword>
<dbReference type="AlphaFoldDB" id="A0AAV2GJ92"/>
<accession>A0AAV2GJ92</accession>
<protein>
    <submittedName>
        <fullName evidence="2">Uncharacterized protein</fullName>
    </submittedName>
</protein>
<evidence type="ECO:0000256" key="1">
    <source>
        <dbReference type="SAM" id="MobiDB-lite"/>
    </source>
</evidence>
<proteinExistence type="predicted"/>
<sequence>MPGGDGSSHLLPSTGSGWSSGRKKTSTGTSATAVVAATPATIPINLDSSETVSDPITTAAQGMLNLDLLSPFSMSDFDWDFSGVNADFGGSWSIDDRYLLCRTRDGSFELIDVALGLGIENVANRGDASAVGDNLATFDDLSMASVSREEGFSIDEHNLPERPDSPSIELS</sequence>